<evidence type="ECO:0000313" key="5">
    <source>
        <dbReference type="EMBL" id="QJD81891.1"/>
    </source>
</evidence>
<feature type="coiled-coil region" evidence="1">
    <location>
        <begin position="767"/>
        <end position="794"/>
    </location>
</feature>
<dbReference type="SUPFAM" id="SSF52540">
    <property type="entry name" value="P-loop containing nucleoside triphosphate hydrolases"/>
    <property type="match status" value="1"/>
</dbReference>
<keyword evidence="3" id="KW-1133">Transmembrane helix</keyword>
<keyword evidence="1" id="KW-0175">Coiled coil</keyword>
<dbReference type="PANTHER" id="PTHR41259:SF1">
    <property type="entry name" value="DOUBLE-STRAND BREAK REPAIR RAD50 ATPASE, PUTATIVE-RELATED"/>
    <property type="match status" value="1"/>
</dbReference>
<dbReference type="InterPro" id="IPR038734">
    <property type="entry name" value="YhaN_AAA"/>
</dbReference>
<accession>A0A7Z2ZJ72</accession>
<keyword evidence="3" id="KW-0472">Membrane</keyword>
<feature type="coiled-coil region" evidence="1">
    <location>
        <begin position="883"/>
        <end position="933"/>
    </location>
</feature>
<organism evidence="5 6">
    <name type="scientific">Cohnella herbarum</name>
    <dbReference type="NCBI Taxonomy" id="2728023"/>
    <lineage>
        <taxon>Bacteria</taxon>
        <taxon>Bacillati</taxon>
        <taxon>Bacillota</taxon>
        <taxon>Bacilli</taxon>
        <taxon>Bacillales</taxon>
        <taxon>Paenibacillaceae</taxon>
        <taxon>Cohnella</taxon>
    </lineage>
</organism>
<evidence type="ECO:0000259" key="4">
    <source>
        <dbReference type="Pfam" id="PF13514"/>
    </source>
</evidence>
<proteinExistence type="predicted"/>
<feature type="coiled-coil region" evidence="1">
    <location>
        <begin position="638"/>
        <end position="665"/>
    </location>
</feature>
<feature type="domain" description="YhaN AAA" evidence="4">
    <location>
        <begin position="1"/>
        <end position="201"/>
    </location>
</feature>
<dbReference type="KEGG" id="cheb:HH215_00970"/>
<sequence>MYIKELHVDGYGALSGVKLRLDAPVTVIYGPNEAGKSTLLRFVRSMLYGFPTRKEPVERGEPVLGGRHGGRLLLADKSGQEWLLERYAERGSEVTVRDPGGMERAVRQAEWQRMLLGGISEQLFRQLFSVSLNELNELRTLQGEEVGNYLYHAGLAGGSAITSASRRLGAEMDRLYRPKGTTQEMNRLLVAIKETEAAIRQGRDGIHAYLETKGALARVEHLLLSMEEGIPELRRETAKLQGAFELREWWLKREMLLTEDAELRDQLREPSTVLLREDTALRWAELKKDKYESSSRLAVARNARTELLQLREKLTWQAEWVNVHLEWERLESMREAITAKREERAELEAERRTLEETISSILSRVSATWGEAELLTFGGMAAEREQIRKVQQSWEEEEKAAIALQAEMRRLARQQEVVQSEDNLADEYGIGREPADGNNGSEFSFGYFVPRTRAALLQAWHGLEDARRDYERSRSSVRSPRSTASRVNSKAKRGSAPGYAIAGLLGAIAIALPIGIGLSLSRTVPLFVYFLSSVLLLAAGAVIFVSRRNFRQEARGGSDDAFSASAEDDLIAVRFHHKQMNDRLRQLVQHAETAASRLLPELPESLVPDMRESQHTIDAVWQQLRTAVHEQLGRLEESDRLRDKQQELQNRVQELRMERDLVERDALEQRSRMNQLQTNWKQWLASKRLPPHLTPDSLPELFGIAEQGQAALRQRQRVAERSQSLQAAIREFEQTAVRLIEICSTPTGIPADIVQAVQGLYKESKRHVGLKNEAEQLEGQLALIEATVEEEQALLANIDIRIADLFREAHVGSEAELESRLRIEERSLALRKEAREIQLRLESGRDSEEQSRLYELLRAYDEASLTSLLRERKDLLIAEEARRTELLDQRGRLTQELDRQRSEAELEDHGQRLRELQAKLERLTERYAVLAIGERLIVQTKAVFEEEKQPEVLQRASRYFRRMTNDAYVRIVAPGDSKTLFAETPDRRSLDSAFLSRGTQEQLYLAMRFALCDAASPEHPLPLLLDDLFVHFDEQRLTQALPVLSELANSRQIVLFTCHRYMARTIASGIPSVRILSLGEQEV</sequence>
<dbReference type="InterPro" id="IPR027417">
    <property type="entry name" value="P-loop_NTPase"/>
</dbReference>
<dbReference type="PANTHER" id="PTHR41259">
    <property type="entry name" value="DOUBLE-STRAND BREAK REPAIR RAD50 ATPASE, PUTATIVE-RELATED"/>
    <property type="match status" value="1"/>
</dbReference>
<evidence type="ECO:0000256" key="2">
    <source>
        <dbReference type="SAM" id="MobiDB-lite"/>
    </source>
</evidence>
<evidence type="ECO:0000256" key="3">
    <source>
        <dbReference type="SAM" id="Phobius"/>
    </source>
</evidence>
<dbReference type="RefSeq" id="WP_169278196.1">
    <property type="nucleotide sequence ID" value="NZ_CP051680.1"/>
</dbReference>
<gene>
    <name evidence="5" type="ORF">HH215_00970</name>
</gene>
<dbReference type="EMBL" id="CP051680">
    <property type="protein sequence ID" value="QJD81891.1"/>
    <property type="molecule type" value="Genomic_DNA"/>
</dbReference>
<evidence type="ECO:0000256" key="1">
    <source>
        <dbReference type="SAM" id="Coils"/>
    </source>
</evidence>
<dbReference type="AlphaFoldDB" id="A0A7Z2ZJ72"/>
<dbReference type="Pfam" id="PF13514">
    <property type="entry name" value="AAA_27"/>
    <property type="match status" value="1"/>
</dbReference>
<name>A0A7Z2ZJ72_9BACL</name>
<evidence type="ECO:0000313" key="6">
    <source>
        <dbReference type="Proteomes" id="UP000502248"/>
    </source>
</evidence>
<feature type="transmembrane region" description="Helical" evidence="3">
    <location>
        <begin position="499"/>
        <end position="520"/>
    </location>
</feature>
<dbReference type="Gene3D" id="3.40.50.300">
    <property type="entry name" value="P-loop containing nucleotide triphosphate hydrolases"/>
    <property type="match status" value="2"/>
</dbReference>
<protein>
    <submittedName>
        <fullName evidence="5">AAA family ATPase</fullName>
    </submittedName>
</protein>
<reference evidence="5 6" key="1">
    <citation type="submission" date="2020-04" db="EMBL/GenBank/DDBJ databases">
        <title>Genome sequencing of novel species.</title>
        <authorList>
            <person name="Heo J."/>
            <person name="Kim S.-J."/>
            <person name="Kim J.-S."/>
            <person name="Hong S.-B."/>
            <person name="Kwon S.-W."/>
        </authorList>
    </citation>
    <scope>NUCLEOTIDE SEQUENCE [LARGE SCALE GENOMIC DNA]</scope>
    <source>
        <strain evidence="5 6">MFER-1</strain>
    </source>
</reference>
<feature type="transmembrane region" description="Helical" evidence="3">
    <location>
        <begin position="526"/>
        <end position="545"/>
    </location>
</feature>
<keyword evidence="6" id="KW-1185">Reference proteome</keyword>
<keyword evidence="3" id="KW-0812">Transmembrane</keyword>
<feature type="compositionally biased region" description="Low complexity" evidence="2">
    <location>
        <begin position="476"/>
        <end position="486"/>
    </location>
</feature>
<dbReference type="Proteomes" id="UP000502248">
    <property type="component" value="Chromosome"/>
</dbReference>
<feature type="coiled-coil region" evidence="1">
    <location>
        <begin position="330"/>
        <end position="364"/>
    </location>
</feature>
<feature type="region of interest" description="Disordered" evidence="2">
    <location>
        <begin position="471"/>
        <end position="490"/>
    </location>
</feature>